<dbReference type="FunFam" id="3.30.70.2570:FF:000001">
    <property type="entry name" value="Translation factor GUF1, mitochondrial"/>
    <property type="match status" value="1"/>
</dbReference>
<dbReference type="GO" id="GO:0006412">
    <property type="term" value="P:translation"/>
    <property type="evidence" value="ECO:0007669"/>
    <property type="project" value="UniProtKB-KW"/>
</dbReference>
<dbReference type="Pfam" id="PF06421">
    <property type="entry name" value="LepA_C"/>
    <property type="match status" value="1"/>
</dbReference>
<gene>
    <name evidence="7" type="ORF">S06H3_12574</name>
</gene>
<dbReference type="InterPro" id="IPR013842">
    <property type="entry name" value="LepA_CTD"/>
</dbReference>
<evidence type="ECO:0000256" key="1">
    <source>
        <dbReference type="ARBA" id="ARBA00005454"/>
    </source>
</evidence>
<dbReference type="SUPFAM" id="SSF50447">
    <property type="entry name" value="Translation proteins"/>
    <property type="match status" value="1"/>
</dbReference>
<dbReference type="EMBL" id="BARV01006149">
    <property type="protein sequence ID" value="GAI08736.1"/>
    <property type="molecule type" value="Genomic_DNA"/>
</dbReference>
<dbReference type="PANTHER" id="PTHR43512">
    <property type="entry name" value="TRANSLATION FACTOR GUF1-RELATED"/>
    <property type="match status" value="1"/>
</dbReference>
<dbReference type="Pfam" id="PF00679">
    <property type="entry name" value="EFG_C"/>
    <property type="match status" value="1"/>
</dbReference>
<dbReference type="PANTHER" id="PTHR43512:SF4">
    <property type="entry name" value="TRANSLATION FACTOR GUF1 HOMOLOG, CHLOROPLASTIC"/>
    <property type="match status" value="1"/>
</dbReference>
<evidence type="ECO:0000313" key="7">
    <source>
        <dbReference type="EMBL" id="GAI08736.1"/>
    </source>
</evidence>
<evidence type="ECO:0000256" key="4">
    <source>
        <dbReference type="ARBA" id="ARBA00022917"/>
    </source>
</evidence>
<dbReference type="CDD" id="cd03709">
    <property type="entry name" value="lepA_C"/>
    <property type="match status" value="1"/>
</dbReference>
<dbReference type="FunFam" id="2.40.30.10:FF:000015">
    <property type="entry name" value="Translation factor GUF1, mitochondrial"/>
    <property type="match status" value="1"/>
</dbReference>
<dbReference type="HAMAP" id="MF_00071">
    <property type="entry name" value="LepA"/>
    <property type="match status" value="1"/>
</dbReference>
<accession>X1LSD5</accession>
<dbReference type="GO" id="GO:0016787">
    <property type="term" value="F:hydrolase activity"/>
    <property type="evidence" value="ECO:0007669"/>
    <property type="project" value="UniProtKB-KW"/>
</dbReference>
<dbReference type="CDD" id="cd16260">
    <property type="entry name" value="EF4_III"/>
    <property type="match status" value="1"/>
</dbReference>
<evidence type="ECO:0000256" key="3">
    <source>
        <dbReference type="ARBA" id="ARBA00022801"/>
    </source>
</evidence>
<dbReference type="FunFam" id="3.30.70.240:FF:000007">
    <property type="entry name" value="Translation factor GUF1, mitochondrial"/>
    <property type="match status" value="1"/>
</dbReference>
<dbReference type="GO" id="GO:0045727">
    <property type="term" value="P:positive regulation of translation"/>
    <property type="evidence" value="ECO:0007669"/>
    <property type="project" value="TreeGrafter"/>
</dbReference>
<dbReference type="FunFam" id="3.30.70.870:FF:000004">
    <property type="entry name" value="Translation factor GUF1, mitochondrial"/>
    <property type="match status" value="1"/>
</dbReference>
<dbReference type="SUPFAM" id="SSF54980">
    <property type="entry name" value="EF-G C-terminal domain-like"/>
    <property type="match status" value="2"/>
</dbReference>
<evidence type="ECO:0000256" key="2">
    <source>
        <dbReference type="ARBA" id="ARBA00022741"/>
    </source>
</evidence>
<dbReference type="Gene3D" id="2.40.30.10">
    <property type="entry name" value="Translation factors"/>
    <property type="match status" value="1"/>
</dbReference>
<proteinExistence type="inferred from homology"/>
<dbReference type="InterPro" id="IPR000640">
    <property type="entry name" value="EFG_V-like"/>
</dbReference>
<dbReference type="Gene3D" id="3.30.70.240">
    <property type="match status" value="1"/>
</dbReference>
<dbReference type="InterPro" id="IPR004161">
    <property type="entry name" value="EFTu-like_2"/>
</dbReference>
<organism evidence="7">
    <name type="scientific">marine sediment metagenome</name>
    <dbReference type="NCBI Taxonomy" id="412755"/>
    <lineage>
        <taxon>unclassified sequences</taxon>
        <taxon>metagenomes</taxon>
        <taxon>ecological metagenomes</taxon>
    </lineage>
</organism>
<keyword evidence="2" id="KW-0547">Nucleotide-binding</keyword>
<keyword evidence="3" id="KW-0378">Hydrolase</keyword>
<feature type="non-terminal residue" evidence="7">
    <location>
        <position position="1"/>
    </location>
</feature>
<dbReference type="GO" id="GO:0005525">
    <property type="term" value="F:GTP binding"/>
    <property type="evidence" value="ECO:0007669"/>
    <property type="project" value="UniProtKB-KW"/>
</dbReference>
<dbReference type="InterPro" id="IPR035654">
    <property type="entry name" value="LepA_IV"/>
</dbReference>
<dbReference type="GO" id="GO:0043022">
    <property type="term" value="F:ribosome binding"/>
    <property type="evidence" value="ECO:0007669"/>
    <property type="project" value="TreeGrafter"/>
</dbReference>
<dbReference type="SMART" id="SM00838">
    <property type="entry name" value="EFG_C"/>
    <property type="match status" value="1"/>
</dbReference>
<name>X1LSD5_9ZZZZ</name>
<reference evidence="7" key="1">
    <citation type="journal article" date="2014" name="Front. Microbiol.">
        <title>High frequency of phylogenetically diverse reductive dehalogenase-homologous genes in deep subseafloor sedimentary metagenomes.</title>
        <authorList>
            <person name="Kawai M."/>
            <person name="Futagami T."/>
            <person name="Toyoda A."/>
            <person name="Takaki Y."/>
            <person name="Nishi S."/>
            <person name="Hori S."/>
            <person name="Arai W."/>
            <person name="Tsubouchi T."/>
            <person name="Morono Y."/>
            <person name="Uchiyama I."/>
            <person name="Ito T."/>
            <person name="Fujiyama A."/>
            <person name="Inagaki F."/>
            <person name="Takami H."/>
        </authorList>
    </citation>
    <scope>NUCLEOTIDE SEQUENCE</scope>
    <source>
        <strain evidence="7">Expedition CK06-06</strain>
    </source>
</reference>
<protein>
    <recommendedName>
        <fullName evidence="6">Elongation factor EFG domain-containing protein</fullName>
    </recommendedName>
</protein>
<keyword evidence="4" id="KW-0648">Protein biosynthesis</keyword>
<comment type="caution">
    <text evidence="7">The sequence shown here is derived from an EMBL/GenBank/DDBJ whole genome shotgun (WGS) entry which is preliminary data.</text>
</comment>
<dbReference type="NCBIfam" id="TIGR01393">
    <property type="entry name" value="lepA"/>
    <property type="match status" value="1"/>
</dbReference>
<evidence type="ECO:0000259" key="6">
    <source>
        <dbReference type="SMART" id="SM00838"/>
    </source>
</evidence>
<dbReference type="CDD" id="cd03699">
    <property type="entry name" value="EF4_II"/>
    <property type="match status" value="1"/>
</dbReference>
<evidence type="ECO:0000256" key="5">
    <source>
        <dbReference type="ARBA" id="ARBA00023134"/>
    </source>
</evidence>
<keyword evidence="5" id="KW-0342">GTP-binding</keyword>
<sequence>PKGNSQSPLKALIFNSDYDIYRGAVAYIRVFEGAIKKGDRVFMFGTGCEWDVLELGVLRLGRIPVDELRAGEAGYLICGIKNVQELKVGDTVTSASERAETPLPGYKEPKPMVFSGMYPENPDHYNDLKDALERLTLNDSAITYEPDNSVSLGFGFRCGFLGMLHMEIVQERLDREYGLDIINTLPSVVYRIIYRDESTEFLNNPARFPDMTVVERIEEPILRAQIVSPNEYIGSIMKLTQERRGIHIKTEYLDPTRVNMVYELPLAEIVYEFYDRMKSVTRGYASLDYEFHEYREADVIKLDILINGEPVDALSTILHRSKAETTGRELASKLKKLIPRQMFQVAIQAAIGSRVIARTNVKALRKNVTAKCYGGDITRKRKLLEKQKEGKKRMKSIGQVRIPQEAFLAILYFIRAIS</sequence>
<feature type="domain" description="Elongation factor EFG" evidence="6">
    <location>
        <begin position="216"/>
        <end position="304"/>
    </location>
</feature>
<dbReference type="InterPro" id="IPR038363">
    <property type="entry name" value="LepA_C_sf"/>
</dbReference>
<dbReference type="Pfam" id="PF03144">
    <property type="entry name" value="GTP_EFTU_D2"/>
    <property type="match status" value="1"/>
</dbReference>
<dbReference type="InterPro" id="IPR035647">
    <property type="entry name" value="EFG_III/V"/>
</dbReference>
<comment type="similarity">
    <text evidence="1">Belongs to the TRAFAC class translation factor GTPase superfamily. Classic translation factor GTPase family. LepA subfamily.</text>
</comment>
<dbReference type="InterPro" id="IPR009000">
    <property type="entry name" value="Transl_B-barrel_sf"/>
</dbReference>
<dbReference type="Gene3D" id="3.30.70.870">
    <property type="entry name" value="Elongation Factor G (Translational Gtpase), domain 3"/>
    <property type="match status" value="1"/>
</dbReference>
<dbReference type="Gene3D" id="3.30.70.2570">
    <property type="entry name" value="Elongation factor 4, C-terminal domain"/>
    <property type="match status" value="1"/>
</dbReference>
<dbReference type="AlphaFoldDB" id="X1LSD5"/>
<dbReference type="InterPro" id="IPR006297">
    <property type="entry name" value="EF-4"/>
</dbReference>